<evidence type="ECO:0000256" key="4">
    <source>
        <dbReference type="ARBA" id="ARBA00023004"/>
    </source>
</evidence>
<evidence type="ECO:0000256" key="2">
    <source>
        <dbReference type="ARBA" id="ARBA00022723"/>
    </source>
</evidence>
<evidence type="ECO:0000256" key="5">
    <source>
        <dbReference type="SAM" id="MobiDB-lite"/>
    </source>
</evidence>
<reference evidence="6 7" key="1">
    <citation type="submission" date="2019-11" db="EMBL/GenBank/DDBJ databases">
        <title>Whole genome sequence of Oryza granulata.</title>
        <authorList>
            <person name="Li W."/>
        </authorList>
    </citation>
    <scope>NUCLEOTIDE SEQUENCE [LARGE SCALE GENOMIC DNA]</scope>
    <source>
        <strain evidence="7">cv. Menghai</strain>
        <tissue evidence="6">Leaf</tissue>
    </source>
</reference>
<keyword evidence="4" id="KW-0408">Iron</keyword>
<gene>
    <name evidence="6" type="ORF">E2562_020032</name>
</gene>
<dbReference type="EMBL" id="SPHZ02000001">
    <property type="protein sequence ID" value="KAF0933902.1"/>
    <property type="molecule type" value="Genomic_DNA"/>
</dbReference>
<dbReference type="SUPFAM" id="SSF48264">
    <property type="entry name" value="Cytochrome P450"/>
    <property type="match status" value="1"/>
</dbReference>
<dbReference type="PANTHER" id="PTHR47947">
    <property type="entry name" value="CYTOCHROME P450 82C3-RELATED"/>
    <property type="match status" value="1"/>
</dbReference>
<feature type="region of interest" description="Disordered" evidence="5">
    <location>
        <begin position="165"/>
        <end position="207"/>
    </location>
</feature>
<keyword evidence="7" id="KW-1185">Reference proteome</keyword>
<dbReference type="GO" id="GO:0005506">
    <property type="term" value="F:iron ion binding"/>
    <property type="evidence" value="ECO:0007669"/>
    <property type="project" value="InterPro"/>
</dbReference>
<evidence type="ECO:0000256" key="3">
    <source>
        <dbReference type="ARBA" id="ARBA00023002"/>
    </source>
</evidence>
<dbReference type="Proteomes" id="UP000479710">
    <property type="component" value="Unassembled WGS sequence"/>
</dbReference>
<evidence type="ECO:0000313" key="6">
    <source>
        <dbReference type="EMBL" id="KAF0933902.1"/>
    </source>
</evidence>
<accession>A0A6G1FAT4</accession>
<evidence type="ECO:0000313" key="7">
    <source>
        <dbReference type="Proteomes" id="UP000479710"/>
    </source>
</evidence>
<dbReference type="GO" id="GO:0004497">
    <property type="term" value="F:monooxygenase activity"/>
    <property type="evidence" value="ECO:0007669"/>
    <property type="project" value="InterPro"/>
</dbReference>
<dbReference type="GO" id="GO:0020037">
    <property type="term" value="F:heme binding"/>
    <property type="evidence" value="ECO:0007669"/>
    <property type="project" value="InterPro"/>
</dbReference>
<sequence>MGDPFVTLCSDDDEVSEEVRWFRSVVKETMELSGASTVWDFLPAAARWLDAGRMTRRMRELSDSRTRFLQRLIDDQRKEMDDKAATDDDHAPARRRTMIGVLLSLQSKDPDACPDQLIRSLCISRPAEPEQEEARPSVFLLACHHPQHAEPPRLVPARCELLSPRRTMGEREEKRLSPSPITATPPRDARNLDDARRSAPPNHFLHHSRTPISKIPLGLCRRAIASPPWTACFAPLR</sequence>
<comment type="caution">
    <text evidence="6">The sequence shown here is derived from an EMBL/GenBank/DDBJ whole genome shotgun (WGS) entry which is preliminary data.</text>
</comment>
<evidence type="ECO:0000256" key="1">
    <source>
        <dbReference type="ARBA" id="ARBA00022617"/>
    </source>
</evidence>
<feature type="compositionally biased region" description="Basic and acidic residues" evidence="5">
    <location>
        <begin position="187"/>
        <end position="197"/>
    </location>
</feature>
<protein>
    <submittedName>
        <fullName evidence="6">Uncharacterized protein</fullName>
    </submittedName>
</protein>
<dbReference type="PANTHER" id="PTHR47947:SF42">
    <property type="entry name" value="OS02G0503700 PROTEIN"/>
    <property type="match status" value="1"/>
</dbReference>
<feature type="compositionally biased region" description="Basic and acidic residues" evidence="5">
    <location>
        <begin position="167"/>
        <end position="176"/>
    </location>
</feature>
<dbReference type="InterPro" id="IPR050651">
    <property type="entry name" value="Plant_Cytochrome_P450_Monoox"/>
</dbReference>
<dbReference type="OrthoDB" id="1055148at2759"/>
<dbReference type="Gene3D" id="1.10.630.10">
    <property type="entry name" value="Cytochrome P450"/>
    <property type="match status" value="1"/>
</dbReference>
<dbReference type="GO" id="GO:0016705">
    <property type="term" value="F:oxidoreductase activity, acting on paired donors, with incorporation or reduction of molecular oxygen"/>
    <property type="evidence" value="ECO:0007669"/>
    <property type="project" value="InterPro"/>
</dbReference>
<dbReference type="AlphaFoldDB" id="A0A6G1FAT4"/>
<organism evidence="6 7">
    <name type="scientific">Oryza meyeriana var. granulata</name>
    <dbReference type="NCBI Taxonomy" id="110450"/>
    <lineage>
        <taxon>Eukaryota</taxon>
        <taxon>Viridiplantae</taxon>
        <taxon>Streptophyta</taxon>
        <taxon>Embryophyta</taxon>
        <taxon>Tracheophyta</taxon>
        <taxon>Spermatophyta</taxon>
        <taxon>Magnoliopsida</taxon>
        <taxon>Liliopsida</taxon>
        <taxon>Poales</taxon>
        <taxon>Poaceae</taxon>
        <taxon>BOP clade</taxon>
        <taxon>Oryzoideae</taxon>
        <taxon>Oryzeae</taxon>
        <taxon>Oryzinae</taxon>
        <taxon>Oryza</taxon>
        <taxon>Oryza meyeriana</taxon>
    </lineage>
</organism>
<proteinExistence type="predicted"/>
<keyword evidence="2" id="KW-0479">Metal-binding</keyword>
<keyword evidence="3" id="KW-0560">Oxidoreductase</keyword>
<keyword evidence="1" id="KW-0349">Heme</keyword>
<dbReference type="InterPro" id="IPR036396">
    <property type="entry name" value="Cyt_P450_sf"/>
</dbReference>
<name>A0A6G1FAT4_9ORYZ</name>